<dbReference type="AlphaFoldDB" id="A0A0N5CUK0"/>
<dbReference type="OMA" id="MVRIESH"/>
<accession>A0A0N5CUK0</accession>
<dbReference type="WBParaSite" id="TCLT_0000394701-mRNA-1">
    <property type="protein sequence ID" value="TCLT_0000394701-mRNA-1"/>
    <property type="gene ID" value="TCLT_0000394701"/>
</dbReference>
<feature type="region of interest" description="Disordered" evidence="1">
    <location>
        <begin position="323"/>
        <end position="358"/>
    </location>
</feature>
<reference evidence="3" key="1">
    <citation type="submission" date="2016-04" db="UniProtKB">
        <authorList>
            <consortium name="WormBaseParasite"/>
        </authorList>
    </citation>
    <scope>IDENTIFICATION</scope>
</reference>
<organism evidence="3">
    <name type="scientific">Thelazia callipaeda</name>
    <name type="common">Oriental eyeworm</name>
    <name type="synonym">Parasitic nematode</name>
    <dbReference type="NCBI Taxonomy" id="103827"/>
    <lineage>
        <taxon>Eukaryota</taxon>
        <taxon>Metazoa</taxon>
        <taxon>Ecdysozoa</taxon>
        <taxon>Nematoda</taxon>
        <taxon>Chromadorea</taxon>
        <taxon>Rhabditida</taxon>
        <taxon>Spirurina</taxon>
        <taxon>Spiruromorpha</taxon>
        <taxon>Thelazioidea</taxon>
        <taxon>Thelaziidae</taxon>
        <taxon>Thelazia</taxon>
    </lineage>
</organism>
<keyword evidence="2" id="KW-1133">Transmembrane helix</keyword>
<sequence>LYFFKRWLPVTDIDEQRRHRIQFSPVKSFYKTVPLDETGATDTETPRVSMSSWSNGVGAIGNLGYPVDSHILTDSLIVNTEEEEEETKMNTNDDIKEILSMLTDDENGNPKWEAYDQRGTQWREFKYGKNRYQLPFKRNWIIGSVDDDKHSCDASSEESDDLPTDLNVITETTSSTLPDLRPISLKRRRRGRWSVSDRFPSISSVAKISSGILHDIDNTKCSQTWSEIPHTDNASASLALIRPPLLHNFASTFRGRGKHQIRRKLRARRFPRSMSDGEHLGICLSCKYSSCDRFLPKTSMRSAPPEMSASHWSTTTSTCLDSDATGFDQSDAPPYEWDDYKPPAKAEDDDPWDNDKSDRKDLSVLTIEDDYQMELSDNPLASFPAHLYQSANSYQSHFKNKNHGTMRERTLRPMAAVTGHCLSTKTAGKKGSSAWKCGKVTDKKPITSLPLSSSSLLLLSSPSSSLSSSKTLNASFIRHFSDSDLNYVTRITSESSKNIEKKQSTSHFTTQSVPLSLNLSDYHHHYQQQQQQLSSPLPTILSKIEKFASSLKLIQRDDSGCGCSLSTISSIRSLDDVDIHERLLEEQEELHSLLSSDSFSGDFSELLKEFEPLCKGYQEAVDRVEQLMAQIETIREKWNDWAETQQIMQTMMRTIENDLSELRKGADNSQKHNCFQQISSELQLCQERMNRLETTCNYLSCSLASLHRRPSQSSPIDFTSELALYSNAFIQLKTRFEKEIGRVKGSDKATLVRSRKRLRIKDDEKQMLSKHNTYVNTVTTVINRTHCSLKIFFIISIIAAFTALFATSTYVPWRTTIGPHLDYVNGPPPL</sequence>
<keyword evidence="2" id="KW-0812">Transmembrane</keyword>
<evidence type="ECO:0000256" key="2">
    <source>
        <dbReference type="SAM" id="Phobius"/>
    </source>
</evidence>
<feature type="transmembrane region" description="Helical" evidence="2">
    <location>
        <begin position="791"/>
        <end position="811"/>
    </location>
</feature>
<protein>
    <submittedName>
        <fullName evidence="3">KASH domain-containing protein</fullName>
    </submittedName>
</protein>
<evidence type="ECO:0000313" key="3">
    <source>
        <dbReference type="WBParaSite" id="TCLT_0000394701-mRNA-1"/>
    </source>
</evidence>
<keyword evidence="2" id="KW-0472">Membrane</keyword>
<name>A0A0N5CUK0_THECL</name>
<proteinExistence type="predicted"/>
<evidence type="ECO:0000256" key="1">
    <source>
        <dbReference type="SAM" id="MobiDB-lite"/>
    </source>
</evidence>